<feature type="region of interest" description="Disordered" evidence="3">
    <location>
        <begin position="579"/>
        <end position="635"/>
    </location>
</feature>
<feature type="coiled-coil region" evidence="2">
    <location>
        <begin position="730"/>
        <end position="761"/>
    </location>
</feature>
<organism evidence="6">
    <name type="scientific">Timema tahoe</name>
    <dbReference type="NCBI Taxonomy" id="61484"/>
    <lineage>
        <taxon>Eukaryota</taxon>
        <taxon>Metazoa</taxon>
        <taxon>Ecdysozoa</taxon>
        <taxon>Arthropoda</taxon>
        <taxon>Hexapoda</taxon>
        <taxon>Insecta</taxon>
        <taxon>Pterygota</taxon>
        <taxon>Neoptera</taxon>
        <taxon>Polyneoptera</taxon>
        <taxon>Phasmatodea</taxon>
        <taxon>Timematodea</taxon>
        <taxon>Timematoidea</taxon>
        <taxon>Timematidae</taxon>
        <taxon>Timema</taxon>
    </lineage>
</organism>
<feature type="region of interest" description="Disordered" evidence="3">
    <location>
        <begin position="1"/>
        <end position="66"/>
    </location>
</feature>
<feature type="region of interest" description="Disordered" evidence="3">
    <location>
        <begin position="413"/>
        <end position="545"/>
    </location>
</feature>
<gene>
    <name evidence="6" type="ORF">TTEB3V08_LOCUS663</name>
</gene>
<accession>A0A7R9FFG7</accession>
<dbReference type="FunFam" id="2.20.70.10:FF:000049">
    <property type="entry name" value="Transcription elongation regulator 1-like"/>
    <property type="match status" value="1"/>
</dbReference>
<dbReference type="InterPro" id="IPR036020">
    <property type="entry name" value="WW_dom_sf"/>
</dbReference>
<dbReference type="SUPFAM" id="SSF51045">
    <property type="entry name" value="WW domain"/>
    <property type="match status" value="3"/>
</dbReference>
<dbReference type="GO" id="GO:0005634">
    <property type="term" value="C:nucleus"/>
    <property type="evidence" value="ECO:0007669"/>
    <property type="project" value="TreeGrafter"/>
</dbReference>
<feature type="compositionally biased region" description="Gly residues" evidence="3">
    <location>
        <begin position="419"/>
        <end position="432"/>
    </location>
</feature>
<dbReference type="InterPro" id="IPR002713">
    <property type="entry name" value="FF_domain"/>
</dbReference>
<dbReference type="SMART" id="SM00456">
    <property type="entry name" value="WW"/>
    <property type="match status" value="3"/>
</dbReference>
<feature type="region of interest" description="Disordered" evidence="3">
    <location>
        <begin position="1189"/>
        <end position="1210"/>
    </location>
</feature>
<keyword evidence="2" id="KW-0175">Coiled coil</keyword>
<evidence type="ECO:0000313" key="6">
    <source>
        <dbReference type="EMBL" id="CAD7452485.1"/>
    </source>
</evidence>
<dbReference type="EMBL" id="OE000114">
    <property type="protein sequence ID" value="CAD7452485.1"/>
    <property type="molecule type" value="Genomic_DNA"/>
</dbReference>
<dbReference type="GO" id="GO:0003712">
    <property type="term" value="F:transcription coregulator activity"/>
    <property type="evidence" value="ECO:0007669"/>
    <property type="project" value="TreeGrafter"/>
</dbReference>
<dbReference type="InterPro" id="IPR057565">
    <property type="entry name" value="WW_TCRG1_3rd"/>
</dbReference>
<dbReference type="InterPro" id="IPR045148">
    <property type="entry name" value="TCRG1-like"/>
</dbReference>
<evidence type="ECO:0008006" key="7">
    <source>
        <dbReference type="Google" id="ProtNLM"/>
    </source>
</evidence>
<feature type="compositionally biased region" description="Basic and acidic residues" evidence="3">
    <location>
        <begin position="961"/>
        <end position="1007"/>
    </location>
</feature>
<dbReference type="FunFam" id="1.10.10.440:FF:000001">
    <property type="entry name" value="Transcription elongation regulator 1 like"/>
    <property type="match status" value="1"/>
</dbReference>
<feature type="region of interest" description="Disordered" evidence="3">
    <location>
        <begin position="237"/>
        <end position="355"/>
    </location>
</feature>
<evidence type="ECO:0000256" key="2">
    <source>
        <dbReference type="SAM" id="Coils"/>
    </source>
</evidence>
<feature type="compositionally biased region" description="Pro residues" evidence="3">
    <location>
        <begin position="250"/>
        <end position="289"/>
    </location>
</feature>
<name>A0A7R9FFG7_9NEOP</name>
<feature type="compositionally biased region" description="Basic and acidic residues" evidence="3">
    <location>
        <begin position="513"/>
        <end position="534"/>
    </location>
</feature>
<dbReference type="Gene3D" id="1.10.10.440">
    <property type="entry name" value="FF domain"/>
    <property type="match status" value="6"/>
</dbReference>
<feature type="domain" description="FF" evidence="5">
    <location>
        <begin position="1064"/>
        <end position="1122"/>
    </location>
</feature>
<dbReference type="SUPFAM" id="SSF81698">
    <property type="entry name" value="FF domain"/>
    <property type="match status" value="5"/>
</dbReference>
<dbReference type="FunFam" id="1.10.10.440:FF:000006">
    <property type="entry name" value="Transcription elongation regulator 1 (CA150)"/>
    <property type="match status" value="1"/>
</dbReference>
<protein>
    <recommendedName>
        <fullName evidence="7">Transcription elongation regulator 1</fullName>
    </recommendedName>
</protein>
<feature type="domain" description="WW" evidence="4">
    <location>
        <begin position="544"/>
        <end position="573"/>
    </location>
</feature>
<dbReference type="FunFam" id="1.10.10.440:FF:000005">
    <property type="entry name" value="Transcription elongation regulator 1 (CA150)"/>
    <property type="match status" value="1"/>
</dbReference>
<dbReference type="Pfam" id="PF01846">
    <property type="entry name" value="FF"/>
    <property type="match status" value="6"/>
</dbReference>
<evidence type="ECO:0000256" key="1">
    <source>
        <dbReference type="ARBA" id="ARBA00022737"/>
    </source>
</evidence>
<sequence length="1210" mass="135356">MMGGPMGMPPPPGPGPGPYGPPSMGCPPPQQGGPHQQQPPQMTNSGSPGGNNPPSNMPNNMMPGMDLSGEIWVETKTSEGKSYFYNARTRDTTWSKPEGPNVKIITQEQNGTSNIIYSETGRAPCGLEGNQEQESSAGFRSLCGLGPRRPLGLSASSQEGSRHQEVSWRLWLKQPVALVPGDQEALGVRDLCRGDPRPTDRAHRATSLMVMGLVVSLIMASHQVGGILKAYSSKNQVSKNRGGPGMPNTMQPPPGMMQGPPPGMPPPFGGPPPSHFGGPPPFGMPPPGFQGPGNFGPGFGGMPPPGQGGPWGMPPQGMGGMGPPPQHSSGISGPSMASGPGGPNSVQGQGPPQAEDISQIDPEIVAKAAEWTEHKAPDGRSYFYNAKAGESVWEKPQAMKDLETAKLAAAQGVSTLPSSGGGGGAGGSGSAVGSGSSSAGGVSGGGGGGTPSSLADSSDGETEVPGSQEPAPLVNGRETPSAQAEQMERELEEEERRKRRLAEEEAEEAAAEAARKKEEEDKAKEAQKVQDKSRPVSSTPVPGTPWCVVWTGDGRVFFYNPSSRTSVWERPEELIGRADVDKMVGNPPESVTSQVAAAAAAAESANSGGGSAVAAVKRENDSSDEDQPSPKKVKKEDLLIKEEVKELAKPDKKTIDIGKEAAIEAEVRAARERAIVPLEIRIKSFREMLAEKEVSAFSTWEKELHKIVFDPRYLLLTSKERKQVFEKYVKERAEEERREKRNKMRERKDDFRRLMEEANLHGKSSFSDFAQKHGKDERFKNIEKMREREGLFNEFLLEVRKREKEEKVMRREQVKRDFMALLREHPDIDRHARYGDIKKRLDSDPRYKAVESSTAREDWFREHVKALKDERKREKERDREKRDREKHEGKDRDKSRDKDRDRERGEKKDKERERDRDKDKEKEKEKEKKEVEPEENGEGSEPWPSDAEVSLFQDEVGPNSEDEREKEQKDKERQARVEASLREREKEVQRTLATHLRDRDKEREQHKHDEAVQHFNALLADLVRNSELAWREAKRQLRKDHRWELAELLDREEKEKFFNEHIEQLSKKKKEKFRELLDETEGVSLTSSWKEIKKAIKEDPRYTKFSSSDRKCEREFKEYIKDKLVGTKTDFRELLQETKLIGHKTLKLVQENENHMHEIEEILKKDKRYLVLDYMPEERTKLIMMYLEDLDKRGPPPPPTASEPTRRPAK</sequence>
<keyword evidence="1" id="KW-0677">Repeat</keyword>
<reference evidence="6" key="1">
    <citation type="submission" date="2020-11" db="EMBL/GenBank/DDBJ databases">
        <authorList>
            <person name="Tran Van P."/>
        </authorList>
    </citation>
    <scope>NUCLEOTIDE SEQUENCE</scope>
</reference>
<evidence type="ECO:0000259" key="4">
    <source>
        <dbReference type="PROSITE" id="PS50020"/>
    </source>
</evidence>
<feature type="compositionally biased region" description="Low complexity" evidence="3">
    <location>
        <begin position="595"/>
        <end position="606"/>
    </location>
</feature>
<feature type="compositionally biased region" description="Basic and acidic residues" evidence="3">
    <location>
        <begin position="825"/>
        <end position="931"/>
    </location>
</feature>
<dbReference type="PANTHER" id="PTHR15377">
    <property type="entry name" value="TRANSCRIPTION ELONGATION REGULATOR 1"/>
    <property type="match status" value="1"/>
</dbReference>
<feature type="compositionally biased region" description="Low complexity" evidence="3">
    <location>
        <begin position="328"/>
        <end position="338"/>
    </location>
</feature>
<feature type="domain" description="FF" evidence="5">
    <location>
        <begin position="678"/>
        <end position="731"/>
    </location>
</feature>
<dbReference type="Pfam" id="PF00397">
    <property type="entry name" value="WW"/>
    <property type="match status" value="1"/>
</dbReference>
<dbReference type="Pfam" id="PF23517">
    <property type="entry name" value="WW_TCERG1"/>
    <property type="match status" value="1"/>
</dbReference>
<dbReference type="FunFam" id="1.10.10.440:FF:000029">
    <property type="entry name" value="Uncharacterized protein, isoform B"/>
    <property type="match status" value="1"/>
</dbReference>
<dbReference type="InterPro" id="IPR036517">
    <property type="entry name" value="FF_domain_sf"/>
</dbReference>
<feature type="domain" description="FF" evidence="5">
    <location>
        <begin position="743"/>
        <end position="798"/>
    </location>
</feature>
<feature type="compositionally biased region" description="Low complexity" evidence="3">
    <location>
        <begin position="32"/>
        <end position="65"/>
    </location>
</feature>
<evidence type="ECO:0000256" key="3">
    <source>
        <dbReference type="SAM" id="MobiDB-lite"/>
    </source>
</evidence>
<feature type="compositionally biased region" description="Pro residues" evidence="3">
    <location>
        <begin position="7"/>
        <end position="31"/>
    </location>
</feature>
<dbReference type="PROSITE" id="PS51676">
    <property type="entry name" value="FF"/>
    <property type="match status" value="4"/>
</dbReference>
<dbReference type="PROSITE" id="PS50020">
    <property type="entry name" value="WW_DOMAIN_2"/>
    <property type="match status" value="3"/>
</dbReference>
<dbReference type="InterPro" id="IPR001202">
    <property type="entry name" value="WW_dom"/>
</dbReference>
<dbReference type="SMART" id="SM00441">
    <property type="entry name" value="FF"/>
    <property type="match status" value="6"/>
</dbReference>
<dbReference type="AlphaFoldDB" id="A0A7R9FFG7"/>
<dbReference type="Gene3D" id="2.20.70.10">
    <property type="match status" value="3"/>
</dbReference>
<dbReference type="GO" id="GO:0070063">
    <property type="term" value="F:RNA polymerase binding"/>
    <property type="evidence" value="ECO:0007669"/>
    <property type="project" value="InterPro"/>
</dbReference>
<evidence type="ECO:0000259" key="5">
    <source>
        <dbReference type="PROSITE" id="PS51676"/>
    </source>
</evidence>
<feature type="domain" description="FF" evidence="5">
    <location>
        <begin position="811"/>
        <end position="866"/>
    </location>
</feature>
<dbReference type="PROSITE" id="PS01159">
    <property type="entry name" value="WW_DOMAIN_1"/>
    <property type="match status" value="1"/>
</dbReference>
<feature type="domain" description="WW" evidence="4">
    <location>
        <begin position="72"/>
        <end position="99"/>
    </location>
</feature>
<feature type="region of interest" description="Disordered" evidence="3">
    <location>
        <begin position="825"/>
        <end position="1007"/>
    </location>
</feature>
<proteinExistence type="predicted"/>
<feature type="compositionally biased region" description="Gly residues" evidence="3">
    <location>
        <begin position="290"/>
        <end position="301"/>
    </location>
</feature>
<feature type="domain" description="WW" evidence="4">
    <location>
        <begin position="371"/>
        <end position="398"/>
    </location>
</feature>
<dbReference type="CDD" id="cd00201">
    <property type="entry name" value="WW"/>
    <property type="match status" value="3"/>
</dbReference>
<feature type="compositionally biased region" description="Gly residues" evidence="3">
    <location>
        <begin position="441"/>
        <end position="450"/>
    </location>
</feature>
<dbReference type="PANTHER" id="PTHR15377:SF3">
    <property type="entry name" value="WW DOMAIN-CONTAINING PROTEIN"/>
    <property type="match status" value="1"/>
</dbReference>